<proteinExistence type="predicted"/>
<evidence type="ECO:0000313" key="2">
    <source>
        <dbReference type="EMBL" id="CAL1573098.1"/>
    </source>
</evidence>
<dbReference type="Proteomes" id="UP001497482">
    <property type="component" value="Chromosome 11"/>
</dbReference>
<reference evidence="2 3" key="1">
    <citation type="submission" date="2024-04" db="EMBL/GenBank/DDBJ databases">
        <authorList>
            <person name="Waldvogel A.-M."/>
            <person name="Schoenle A."/>
        </authorList>
    </citation>
    <scope>NUCLEOTIDE SEQUENCE [LARGE SCALE GENOMIC DNA]</scope>
</reference>
<organism evidence="2 3">
    <name type="scientific">Knipowitschia caucasica</name>
    <name type="common">Caucasian dwarf goby</name>
    <name type="synonym">Pomatoschistus caucasicus</name>
    <dbReference type="NCBI Taxonomy" id="637954"/>
    <lineage>
        <taxon>Eukaryota</taxon>
        <taxon>Metazoa</taxon>
        <taxon>Chordata</taxon>
        <taxon>Craniata</taxon>
        <taxon>Vertebrata</taxon>
        <taxon>Euteleostomi</taxon>
        <taxon>Actinopterygii</taxon>
        <taxon>Neopterygii</taxon>
        <taxon>Teleostei</taxon>
        <taxon>Neoteleostei</taxon>
        <taxon>Acanthomorphata</taxon>
        <taxon>Gobiaria</taxon>
        <taxon>Gobiiformes</taxon>
        <taxon>Gobioidei</taxon>
        <taxon>Gobiidae</taxon>
        <taxon>Gobiinae</taxon>
        <taxon>Knipowitschia</taxon>
    </lineage>
</organism>
<dbReference type="AlphaFoldDB" id="A0AAV2JA61"/>
<dbReference type="EMBL" id="OZ035833">
    <property type="protein sequence ID" value="CAL1573098.1"/>
    <property type="molecule type" value="Genomic_DNA"/>
</dbReference>
<name>A0AAV2JA61_KNICA</name>
<feature type="region of interest" description="Disordered" evidence="1">
    <location>
        <begin position="1"/>
        <end position="31"/>
    </location>
</feature>
<protein>
    <submittedName>
        <fullName evidence="2">Uncharacterized protein</fullName>
    </submittedName>
</protein>
<accession>A0AAV2JA61</accession>
<feature type="compositionally biased region" description="Basic and acidic residues" evidence="1">
    <location>
        <begin position="15"/>
        <end position="26"/>
    </location>
</feature>
<gene>
    <name evidence="2" type="ORF">KC01_LOCUS5059</name>
</gene>
<keyword evidence="3" id="KW-1185">Reference proteome</keyword>
<evidence type="ECO:0000256" key="1">
    <source>
        <dbReference type="SAM" id="MobiDB-lite"/>
    </source>
</evidence>
<evidence type="ECO:0000313" key="3">
    <source>
        <dbReference type="Proteomes" id="UP001497482"/>
    </source>
</evidence>
<sequence>MSDLRLRSDKRRREKAAIGHEGRRGDEEDEEMERCGGRRRRLPLCNYQMLSWRNGCRVLPVRQTRSYRIRFEG</sequence>